<reference evidence="1 2" key="1">
    <citation type="submission" date="2016-09" db="EMBL/GenBank/DDBJ databases">
        <authorList>
            <person name="Capua I."/>
            <person name="De Benedictis P."/>
            <person name="Joannis T."/>
            <person name="Lombin L.H."/>
            <person name="Cattoli G."/>
        </authorList>
    </citation>
    <scope>NUCLEOTIDE SEQUENCE [LARGE SCALE GENOMIC DNA]</scope>
    <source>
        <strain evidence="1 2">LMG 25899</strain>
    </source>
</reference>
<dbReference type="AlphaFoldDB" id="A0A1E5KUA8"/>
<keyword evidence="2" id="KW-1185">Reference proteome</keyword>
<sequence>MKNFPIYTYGNRSLNHLFDVTEYSTKAAYKKNREAYVDSLNLVLLSIQRTGKKNRQEYLIVFPHLCTIVENVAVDPTTGYKIWINKTIEGKITSEFNVNICPNDTENNLNEYETLLLLLLFQNYSENKKWYKTNATALLETEEENADSIVAIVRSEKTKSNQFNSLTRTYGLTYLNCYFSLQLLFLCAESNEFHKMLTDAMQEDYDNKFEKYSELNTSIKKEILEVDFNKYPLYSAIYKFDIYRPFVEAIKQFDGEKLRPINTYLTYEMVDFHENYTIMSNRNLKGDKTWFLLELLRKGDWSLDNQHTLCKKEIEPYSLFTLFDSVLSEVFFPGITYICNEFSNTEHTYHDSFNLLFNNLTVGYGRLSLLLVAKDNKKNDGNYWF</sequence>
<dbReference type="Proteomes" id="UP000095256">
    <property type="component" value="Unassembled WGS sequence"/>
</dbReference>
<proteinExistence type="predicted"/>
<evidence type="ECO:0000313" key="1">
    <source>
        <dbReference type="EMBL" id="OEH81474.1"/>
    </source>
</evidence>
<accession>A0A1E5KUA8</accession>
<name>A0A1E5KUA8_9ENTE</name>
<comment type="caution">
    <text evidence="1">The sequence shown here is derived from an EMBL/GenBank/DDBJ whole genome shotgun (WGS) entry which is preliminary data.</text>
</comment>
<dbReference type="RefSeq" id="WP_069699529.1">
    <property type="nucleotide sequence ID" value="NZ_JAGGMA010000013.1"/>
</dbReference>
<evidence type="ECO:0000313" key="2">
    <source>
        <dbReference type="Proteomes" id="UP000095256"/>
    </source>
</evidence>
<organism evidence="1 2">
    <name type="scientific">Enterococcus rivorum</name>
    <dbReference type="NCBI Taxonomy" id="762845"/>
    <lineage>
        <taxon>Bacteria</taxon>
        <taxon>Bacillati</taxon>
        <taxon>Bacillota</taxon>
        <taxon>Bacilli</taxon>
        <taxon>Lactobacillales</taxon>
        <taxon>Enterococcaceae</taxon>
        <taxon>Enterococcus</taxon>
    </lineage>
</organism>
<protein>
    <submittedName>
        <fullName evidence="1">Uncharacterized protein</fullName>
    </submittedName>
</protein>
<gene>
    <name evidence="1" type="ORF">BCR26_04305</name>
</gene>
<dbReference type="EMBL" id="MIEK01000045">
    <property type="protein sequence ID" value="OEH81474.1"/>
    <property type="molecule type" value="Genomic_DNA"/>
</dbReference>